<gene>
    <name evidence="1" type="primary">hrpA</name>
</gene>
<name>A0A0D5A076_ENTAG</name>
<dbReference type="AlphaFoldDB" id="A0A0D5A076"/>
<accession>A0A0D5A076</accession>
<dbReference type="EMBL" id="KM978039">
    <property type="protein sequence ID" value="AJW29680.1"/>
    <property type="molecule type" value="Genomic_DNA"/>
</dbReference>
<proteinExistence type="predicted"/>
<reference evidence="1" key="2">
    <citation type="journal article" date="2015" name="Mol. Genet. Genomics">
        <title>Inheritance of Pantoea type III secretion systems through both vertical and horizontal transfer.</title>
        <authorList>
            <person name="Kirzinger M.W."/>
            <person name="Butz C.J."/>
            <person name="Stavrinides J."/>
        </authorList>
    </citation>
    <scope>NUCLEOTIDE SEQUENCE</scope>
    <source>
        <strain evidence="1">DC432</strain>
    </source>
</reference>
<sequence>MEPDSFIDYLMNATPNYNLSSTRGMTMSGASLLSNGITNAASAYTQVAGAYNGAKYMVRSQQAMDKMQENQADKMDRDVEFQRINGIAESNAQAASAAAQVKIQY</sequence>
<reference evidence="1" key="1">
    <citation type="submission" date="2014-10" db="EMBL/GenBank/DDBJ databases">
        <authorList>
            <person name="Robin F."/>
            <person name="Le Brun C."/>
        </authorList>
    </citation>
    <scope>NUCLEOTIDE SEQUENCE</scope>
    <source>
        <strain evidence="1">DC432</strain>
    </source>
</reference>
<organism evidence="1">
    <name type="scientific">Enterobacter agglomerans</name>
    <name type="common">Erwinia herbicola</name>
    <name type="synonym">Pantoea agglomerans</name>
    <dbReference type="NCBI Taxonomy" id="549"/>
    <lineage>
        <taxon>Bacteria</taxon>
        <taxon>Pseudomonadati</taxon>
        <taxon>Pseudomonadota</taxon>
        <taxon>Gammaproteobacteria</taxon>
        <taxon>Enterobacterales</taxon>
        <taxon>Erwiniaceae</taxon>
        <taxon>Pantoea</taxon>
        <taxon>Pantoea agglomerans group</taxon>
    </lineage>
</organism>
<evidence type="ECO:0000313" key="1">
    <source>
        <dbReference type="EMBL" id="AJW29680.1"/>
    </source>
</evidence>
<protein>
    <submittedName>
        <fullName evidence="1">Type III secretion system protein</fullName>
    </submittedName>
</protein>